<dbReference type="Pfam" id="PF01734">
    <property type="entry name" value="Patatin"/>
    <property type="match status" value="1"/>
</dbReference>
<evidence type="ECO:0000259" key="3">
    <source>
        <dbReference type="PROSITE" id="PS51635"/>
    </source>
</evidence>
<dbReference type="EMBL" id="MN739201">
    <property type="protein sequence ID" value="QHS93243.1"/>
    <property type="molecule type" value="Genomic_DNA"/>
</dbReference>
<dbReference type="PANTHER" id="PTHR24138:SF10">
    <property type="entry name" value="PHOSPHOLIPASE A2"/>
    <property type="match status" value="1"/>
</dbReference>
<feature type="region of interest" description="Disordered" evidence="2">
    <location>
        <begin position="133"/>
        <end position="157"/>
    </location>
</feature>
<keyword evidence="1" id="KW-0443">Lipid metabolism</keyword>
<dbReference type="InterPro" id="IPR002641">
    <property type="entry name" value="PNPLA_dom"/>
</dbReference>
<reference evidence="4" key="1">
    <citation type="journal article" date="2020" name="Nature">
        <title>Giant virus diversity and host interactions through global metagenomics.</title>
        <authorList>
            <person name="Schulz F."/>
            <person name="Roux S."/>
            <person name="Paez-Espino D."/>
            <person name="Jungbluth S."/>
            <person name="Walsh D.A."/>
            <person name="Denef V.J."/>
            <person name="McMahon K.D."/>
            <person name="Konstantinidis K.T."/>
            <person name="Eloe-Fadrosh E.A."/>
            <person name="Kyrpides N.C."/>
            <person name="Woyke T."/>
        </authorList>
    </citation>
    <scope>NUCLEOTIDE SEQUENCE</scope>
    <source>
        <strain evidence="4">GVMAG-M-3300017989-17</strain>
    </source>
</reference>
<dbReference type="AlphaFoldDB" id="A0A6C0BPQ9"/>
<dbReference type="GO" id="GO:0006629">
    <property type="term" value="P:lipid metabolic process"/>
    <property type="evidence" value="ECO:0007669"/>
    <property type="project" value="UniProtKB-KW"/>
</dbReference>
<evidence type="ECO:0000313" key="4">
    <source>
        <dbReference type="EMBL" id="QHS93243.1"/>
    </source>
</evidence>
<dbReference type="Gene3D" id="3.40.1090.10">
    <property type="entry name" value="Cytosolic phospholipase A2 catalytic domain"/>
    <property type="match status" value="1"/>
</dbReference>
<dbReference type="SUPFAM" id="SSF52151">
    <property type="entry name" value="FabD/lysophospholipase-like"/>
    <property type="match status" value="1"/>
</dbReference>
<dbReference type="PANTHER" id="PTHR24138">
    <property type="entry name" value="INTRACELLLAR PHOSPHOLIPASE A FAMILY"/>
    <property type="match status" value="1"/>
</dbReference>
<accession>A0A6C0BPQ9</accession>
<dbReference type="InterPro" id="IPR047156">
    <property type="entry name" value="Teg/CotR/CapV-like"/>
</dbReference>
<sequence>MRYLILSLDGGGARLLLQWTLLKRILGQYPDFLKEVTVFAGTSAGAILASALASGLENEADEIITYENMRKVFERRATYKISSLGGLVKSKYPNRNLRRLLETHLKDATLDQVPRALFIPAFAVNSNHLPPVHGAGKKESYPPGDAVSEEEKQESEQKKLAAQFEHIGAAGASASLQRRCERWHPVFYHNLIDTDDRGVKVVEAVMKSTAAPTYFPLDGNCVDGGVVHNNPSLAMLTHLLALGAAPEEIYILSLGTGEMPRELHVCDDASLGLLKWVTCILDMIMDGNQEAISQSVHQILGNRFHRVEPLLSKDIALDDVSEHAEMMRVANEYDLTETFEWIEWINQ</sequence>
<dbReference type="InterPro" id="IPR016035">
    <property type="entry name" value="Acyl_Trfase/lysoPLipase"/>
</dbReference>
<dbReference type="PROSITE" id="PS51635">
    <property type="entry name" value="PNPLA"/>
    <property type="match status" value="1"/>
</dbReference>
<proteinExistence type="predicted"/>
<evidence type="ECO:0000256" key="2">
    <source>
        <dbReference type="SAM" id="MobiDB-lite"/>
    </source>
</evidence>
<protein>
    <recommendedName>
        <fullName evidence="3">PNPLA domain-containing protein</fullName>
    </recommendedName>
</protein>
<organism evidence="4">
    <name type="scientific">viral metagenome</name>
    <dbReference type="NCBI Taxonomy" id="1070528"/>
    <lineage>
        <taxon>unclassified sequences</taxon>
        <taxon>metagenomes</taxon>
        <taxon>organismal metagenomes</taxon>
    </lineage>
</organism>
<name>A0A6C0BPQ9_9ZZZZ</name>
<evidence type="ECO:0000256" key="1">
    <source>
        <dbReference type="ARBA" id="ARBA00023098"/>
    </source>
</evidence>
<feature type="domain" description="PNPLA" evidence="3">
    <location>
        <begin position="6"/>
        <end position="236"/>
    </location>
</feature>